<keyword evidence="3" id="KW-0805">Transcription regulation</keyword>
<gene>
    <name evidence="9" type="ORF">GSMUA_301080.1</name>
</gene>
<dbReference type="PROSITE" id="PS51032">
    <property type="entry name" value="AP2_ERF"/>
    <property type="match status" value="1"/>
</dbReference>
<organism evidence="9">
    <name type="scientific">Musa acuminata subsp. malaccensis</name>
    <name type="common">Wild banana</name>
    <name type="synonym">Musa malaccensis</name>
    <dbReference type="NCBI Taxonomy" id="214687"/>
    <lineage>
        <taxon>Eukaryota</taxon>
        <taxon>Viridiplantae</taxon>
        <taxon>Streptophyta</taxon>
        <taxon>Embryophyta</taxon>
        <taxon>Tracheophyta</taxon>
        <taxon>Spermatophyta</taxon>
        <taxon>Magnoliopsida</taxon>
        <taxon>Liliopsida</taxon>
        <taxon>Zingiberales</taxon>
        <taxon>Musaceae</taxon>
        <taxon>Musa</taxon>
    </lineage>
</organism>
<dbReference type="CDD" id="cd00018">
    <property type="entry name" value="AP2"/>
    <property type="match status" value="1"/>
</dbReference>
<sequence>MKCLTKQEFIASIRRRSSGFSRGASIYRGVTRHHQHGRWQARIGRVAGNKDLYLGTFATEEEAAEAYDVAAIKFRGPNAVTNFELSRYDMDAIANTELPIGAPAKRIKQTPQANDDQLPFDRSGNGQHLSSVPPPLLHNLVQLHCPPGFSPGLTCCNLEENDAVDACSQNLFFLTANDRLKNQVINMQPERAGNLQLRHLTSQ</sequence>
<evidence type="ECO:0000256" key="5">
    <source>
        <dbReference type="ARBA" id="ARBA00023163"/>
    </source>
</evidence>
<evidence type="ECO:0000256" key="2">
    <source>
        <dbReference type="ARBA" id="ARBA00022737"/>
    </source>
</evidence>
<dbReference type="InterPro" id="IPR036955">
    <property type="entry name" value="AP2/ERF_dom_sf"/>
</dbReference>
<feature type="domain" description="AP2/ERF" evidence="8">
    <location>
        <begin position="26"/>
        <end position="84"/>
    </location>
</feature>
<dbReference type="FunFam" id="3.30.730.10:FF:000002">
    <property type="entry name" value="AP2-like ethylene-responsive transcription factor"/>
    <property type="match status" value="1"/>
</dbReference>
<evidence type="ECO:0000256" key="1">
    <source>
        <dbReference type="ARBA" id="ARBA00004123"/>
    </source>
</evidence>
<keyword evidence="4" id="KW-0238">DNA-binding</keyword>
<evidence type="ECO:0000256" key="3">
    <source>
        <dbReference type="ARBA" id="ARBA00023015"/>
    </source>
</evidence>
<dbReference type="InterPro" id="IPR001471">
    <property type="entry name" value="AP2/ERF_dom"/>
</dbReference>
<protein>
    <submittedName>
        <fullName evidence="9">(wild Malaysian banana) hypothetical protein</fullName>
    </submittedName>
</protein>
<dbReference type="GO" id="GO:0003700">
    <property type="term" value="F:DNA-binding transcription factor activity"/>
    <property type="evidence" value="ECO:0007669"/>
    <property type="project" value="InterPro"/>
</dbReference>
<keyword evidence="2" id="KW-0677">Repeat</keyword>
<dbReference type="GO" id="GO:0003677">
    <property type="term" value="F:DNA binding"/>
    <property type="evidence" value="ECO:0007669"/>
    <property type="project" value="UniProtKB-KW"/>
</dbReference>
<evidence type="ECO:0000256" key="6">
    <source>
        <dbReference type="ARBA" id="ARBA00023242"/>
    </source>
</evidence>
<dbReference type="PANTHER" id="PTHR32467:SF101">
    <property type="entry name" value="AP2-LIKE ETHYLENE-RESPONSIVE TRANSCRIPTION FACTOR AIL6"/>
    <property type="match status" value="1"/>
</dbReference>
<dbReference type="InterPro" id="IPR016177">
    <property type="entry name" value="DNA-bd_dom_sf"/>
</dbReference>
<evidence type="ECO:0000256" key="7">
    <source>
        <dbReference type="ARBA" id="ARBA00037973"/>
    </source>
</evidence>
<reference evidence="9" key="1">
    <citation type="submission" date="2021-03" db="EMBL/GenBank/DDBJ databases">
        <authorList>
            <consortium name="Genoscope - CEA"/>
            <person name="William W."/>
        </authorList>
    </citation>
    <scope>NUCLEOTIDE SEQUENCE</scope>
    <source>
        <strain evidence="9">Doubled-haploid Pahang</strain>
    </source>
</reference>
<evidence type="ECO:0000313" key="9">
    <source>
        <dbReference type="EMBL" id="CAG1859813.1"/>
    </source>
</evidence>
<dbReference type="PRINTS" id="PR00367">
    <property type="entry name" value="ETHRSPELEMNT"/>
</dbReference>
<name>A0A8D7FMY4_MUSAM</name>
<evidence type="ECO:0000256" key="4">
    <source>
        <dbReference type="ARBA" id="ARBA00023125"/>
    </source>
</evidence>
<dbReference type="SUPFAM" id="SSF54171">
    <property type="entry name" value="DNA-binding domain"/>
    <property type="match status" value="1"/>
</dbReference>
<comment type="similarity">
    <text evidence="7">Belongs to the AP2/ERF transcription factor family. AP2 subfamily.</text>
</comment>
<accession>A0A8D7FMY4</accession>
<keyword evidence="6" id="KW-0539">Nucleus</keyword>
<dbReference type="EMBL" id="HG996466">
    <property type="protein sequence ID" value="CAG1859813.1"/>
    <property type="molecule type" value="Genomic_DNA"/>
</dbReference>
<proteinExistence type="inferred from homology"/>
<dbReference type="Gene3D" id="3.30.730.10">
    <property type="entry name" value="AP2/ERF domain"/>
    <property type="match status" value="1"/>
</dbReference>
<evidence type="ECO:0000259" key="8">
    <source>
        <dbReference type="PROSITE" id="PS51032"/>
    </source>
</evidence>
<dbReference type="AlphaFoldDB" id="A0A8D7FMY4"/>
<dbReference type="SMART" id="SM00380">
    <property type="entry name" value="AP2"/>
    <property type="match status" value="1"/>
</dbReference>
<keyword evidence="5" id="KW-0804">Transcription</keyword>
<comment type="subcellular location">
    <subcellularLocation>
        <location evidence="1">Nucleus</location>
    </subcellularLocation>
</comment>
<dbReference type="Pfam" id="PF00847">
    <property type="entry name" value="AP2"/>
    <property type="match status" value="1"/>
</dbReference>
<dbReference type="GO" id="GO:0005634">
    <property type="term" value="C:nucleus"/>
    <property type="evidence" value="ECO:0007669"/>
    <property type="project" value="UniProtKB-SubCell"/>
</dbReference>
<dbReference type="PANTHER" id="PTHR32467">
    <property type="entry name" value="AP2-LIKE ETHYLENE-RESPONSIVE TRANSCRIPTION FACTOR"/>
    <property type="match status" value="1"/>
</dbReference>